<evidence type="ECO:0000256" key="5">
    <source>
        <dbReference type="ARBA" id="ARBA00022989"/>
    </source>
</evidence>
<feature type="transmembrane region" description="Helical" evidence="7">
    <location>
        <begin position="56"/>
        <end position="80"/>
    </location>
</feature>
<feature type="transmembrane region" description="Helical" evidence="7">
    <location>
        <begin position="87"/>
        <end position="105"/>
    </location>
</feature>
<evidence type="ECO:0000256" key="3">
    <source>
        <dbReference type="ARBA" id="ARBA00022475"/>
    </source>
</evidence>
<evidence type="ECO:0000313" key="8">
    <source>
        <dbReference type="EMBL" id="GAA0712245.1"/>
    </source>
</evidence>
<evidence type="ECO:0000313" key="9">
    <source>
        <dbReference type="Proteomes" id="UP001501523"/>
    </source>
</evidence>
<sequence length="162" mass="17934">MRESLIACCNAALRFLKRVDWLGPLVVRVVFGYFWFETGLAKLQNLDGFTARFVDWGVPFPGFNAALSAWTELIGGAFILLGLFTRLTAIPMIINMLVAIALVVIKKVGGLDDFVELDEVVYILIFFWLLMAGPGKVSLDAWLVRWLGIETPAERAPVAASV</sequence>
<dbReference type="RefSeq" id="WP_343788809.1">
    <property type="nucleotide sequence ID" value="NZ_BAAAEU010000006.1"/>
</dbReference>
<gene>
    <name evidence="8" type="ORF">GCM10009105_14670</name>
</gene>
<name>A0ABN1IG04_9GAMM</name>
<dbReference type="InterPro" id="IPR051907">
    <property type="entry name" value="DoxX-like_oxidoreductase"/>
</dbReference>
<keyword evidence="4 7" id="KW-0812">Transmembrane</keyword>
<evidence type="ECO:0000256" key="4">
    <source>
        <dbReference type="ARBA" id="ARBA00022692"/>
    </source>
</evidence>
<evidence type="ECO:0008006" key="10">
    <source>
        <dbReference type="Google" id="ProtNLM"/>
    </source>
</evidence>
<dbReference type="PANTHER" id="PTHR33452:SF7">
    <property type="entry name" value="DOXX FAMILY PROTEIN"/>
    <property type="match status" value="1"/>
</dbReference>
<evidence type="ECO:0000256" key="2">
    <source>
        <dbReference type="ARBA" id="ARBA00006679"/>
    </source>
</evidence>
<comment type="caution">
    <text evidence="8">The sequence shown here is derived from an EMBL/GenBank/DDBJ whole genome shotgun (WGS) entry which is preliminary data.</text>
</comment>
<dbReference type="InterPro" id="IPR032808">
    <property type="entry name" value="DoxX"/>
</dbReference>
<keyword evidence="9" id="KW-1185">Reference proteome</keyword>
<evidence type="ECO:0000256" key="1">
    <source>
        <dbReference type="ARBA" id="ARBA00004651"/>
    </source>
</evidence>
<evidence type="ECO:0000256" key="6">
    <source>
        <dbReference type="ARBA" id="ARBA00023136"/>
    </source>
</evidence>
<keyword evidence="3" id="KW-1003">Cell membrane</keyword>
<evidence type="ECO:0000256" key="7">
    <source>
        <dbReference type="SAM" id="Phobius"/>
    </source>
</evidence>
<dbReference type="Pfam" id="PF07681">
    <property type="entry name" value="DoxX"/>
    <property type="match status" value="1"/>
</dbReference>
<organism evidence="8 9">
    <name type="scientific">Dokdonella soli</name>
    <dbReference type="NCBI Taxonomy" id="529810"/>
    <lineage>
        <taxon>Bacteria</taxon>
        <taxon>Pseudomonadati</taxon>
        <taxon>Pseudomonadota</taxon>
        <taxon>Gammaproteobacteria</taxon>
        <taxon>Lysobacterales</taxon>
        <taxon>Rhodanobacteraceae</taxon>
        <taxon>Dokdonella</taxon>
    </lineage>
</organism>
<comment type="similarity">
    <text evidence="2">Belongs to the DoxX family.</text>
</comment>
<reference evidence="8 9" key="1">
    <citation type="journal article" date="2019" name="Int. J. Syst. Evol. Microbiol.">
        <title>The Global Catalogue of Microorganisms (GCM) 10K type strain sequencing project: providing services to taxonomists for standard genome sequencing and annotation.</title>
        <authorList>
            <consortium name="The Broad Institute Genomics Platform"/>
            <consortium name="The Broad Institute Genome Sequencing Center for Infectious Disease"/>
            <person name="Wu L."/>
            <person name="Ma J."/>
        </authorList>
    </citation>
    <scope>NUCLEOTIDE SEQUENCE [LARGE SCALE GENOMIC DNA]</scope>
    <source>
        <strain evidence="8 9">JCM 15421</strain>
    </source>
</reference>
<dbReference type="PANTHER" id="PTHR33452">
    <property type="entry name" value="OXIDOREDUCTASE CATD-RELATED"/>
    <property type="match status" value="1"/>
</dbReference>
<feature type="transmembrane region" description="Helical" evidence="7">
    <location>
        <begin position="120"/>
        <end position="139"/>
    </location>
</feature>
<comment type="subcellular location">
    <subcellularLocation>
        <location evidence="1">Cell membrane</location>
        <topology evidence="1">Multi-pass membrane protein</topology>
    </subcellularLocation>
</comment>
<keyword evidence="5 7" id="KW-1133">Transmembrane helix</keyword>
<dbReference type="Proteomes" id="UP001501523">
    <property type="component" value="Unassembled WGS sequence"/>
</dbReference>
<dbReference type="EMBL" id="BAAAEU010000006">
    <property type="protein sequence ID" value="GAA0712245.1"/>
    <property type="molecule type" value="Genomic_DNA"/>
</dbReference>
<feature type="transmembrane region" description="Helical" evidence="7">
    <location>
        <begin position="21"/>
        <end position="36"/>
    </location>
</feature>
<keyword evidence="6 7" id="KW-0472">Membrane</keyword>
<protein>
    <recommendedName>
        <fullName evidence="10">DoxX family protein</fullName>
    </recommendedName>
</protein>
<accession>A0ABN1IG04</accession>
<proteinExistence type="inferred from homology"/>